<dbReference type="Proteomes" id="UP000801492">
    <property type="component" value="Unassembled WGS sequence"/>
</dbReference>
<evidence type="ECO:0000256" key="1">
    <source>
        <dbReference type="SAM" id="MobiDB-lite"/>
    </source>
</evidence>
<feature type="region of interest" description="Disordered" evidence="1">
    <location>
        <begin position="24"/>
        <end position="67"/>
    </location>
</feature>
<reference evidence="2" key="1">
    <citation type="submission" date="2019-08" db="EMBL/GenBank/DDBJ databases">
        <title>The genome of the North American firefly Photinus pyralis.</title>
        <authorList>
            <consortium name="Photinus pyralis genome working group"/>
            <person name="Fallon T.R."/>
            <person name="Sander Lower S.E."/>
            <person name="Weng J.-K."/>
        </authorList>
    </citation>
    <scope>NUCLEOTIDE SEQUENCE</scope>
    <source>
        <strain evidence="2">TRF0915ILg1</strain>
        <tissue evidence="2">Whole body</tissue>
    </source>
</reference>
<feature type="compositionally biased region" description="Acidic residues" evidence="1">
    <location>
        <begin position="24"/>
        <end position="40"/>
    </location>
</feature>
<dbReference type="AlphaFoldDB" id="A0A8K0DFE4"/>
<keyword evidence="3" id="KW-1185">Reference proteome</keyword>
<evidence type="ECO:0000313" key="3">
    <source>
        <dbReference type="Proteomes" id="UP000801492"/>
    </source>
</evidence>
<comment type="caution">
    <text evidence="2">The sequence shown here is derived from an EMBL/GenBank/DDBJ whole genome shotgun (WGS) entry which is preliminary data.</text>
</comment>
<accession>A0A8K0DFE4</accession>
<dbReference type="OrthoDB" id="6782584at2759"/>
<dbReference type="EMBL" id="VTPC01001091">
    <property type="protein sequence ID" value="KAF2903169.1"/>
    <property type="molecule type" value="Genomic_DNA"/>
</dbReference>
<organism evidence="2 3">
    <name type="scientific">Ignelater luminosus</name>
    <name type="common">Cucubano</name>
    <name type="synonym">Pyrophorus luminosus</name>
    <dbReference type="NCBI Taxonomy" id="2038154"/>
    <lineage>
        <taxon>Eukaryota</taxon>
        <taxon>Metazoa</taxon>
        <taxon>Ecdysozoa</taxon>
        <taxon>Arthropoda</taxon>
        <taxon>Hexapoda</taxon>
        <taxon>Insecta</taxon>
        <taxon>Pterygota</taxon>
        <taxon>Neoptera</taxon>
        <taxon>Endopterygota</taxon>
        <taxon>Coleoptera</taxon>
        <taxon>Polyphaga</taxon>
        <taxon>Elateriformia</taxon>
        <taxon>Elateroidea</taxon>
        <taxon>Elateridae</taxon>
        <taxon>Agrypninae</taxon>
        <taxon>Pyrophorini</taxon>
        <taxon>Ignelater</taxon>
    </lineage>
</organism>
<proteinExistence type="predicted"/>
<gene>
    <name evidence="2" type="ORF">ILUMI_03016</name>
</gene>
<name>A0A8K0DFE4_IGNLU</name>
<evidence type="ECO:0000313" key="2">
    <source>
        <dbReference type="EMBL" id="KAF2903169.1"/>
    </source>
</evidence>
<sequence>MTHLVYVIIADDLELEEIVSAYEAEETDSENIELQSEESESDGHESAEDIIEDEIVPESKSDSEDDLPLEHLKRKALYGKNCYTWYLEPLCTANTRTSKKNIVLHLPGPKQNARNKTSKIDLWKLFFNETILDTVVTHTNEEILKNSTISTVTNAMFTPQIKQK</sequence>
<protein>
    <submittedName>
        <fullName evidence="2">Uncharacterized protein</fullName>
    </submittedName>
</protein>